<feature type="transmembrane region" description="Helical" evidence="10">
    <location>
        <begin position="162"/>
        <end position="179"/>
    </location>
</feature>
<comment type="pathway">
    <text evidence="10">Cell wall biogenesis; peptidoglycan biosynthesis.</text>
</comment>
<keyword evidence="6 10" id="KW-1133">Transmembrane helix</keyword>
<feature type="transmembrane region" description="Helical" evidence="10">
    <location>
        <begin position="409"/>
        <end position="428"/>
    </location>
</feature>
<dbReference type="Proteomes" id="UP000602381">
    <property type="component" value="Unassembled WGS sequence"/>
</dbReference>
<sequence length="512" mass="54793">MRAFSTVGSFTLMSRILGFMRDVLMAQFLGAGLAADCFFVAFKLPNFFRRLFAEGAFSSAFVPLFSRILGRDPTPTSRHNARIFAQEALAVLLPILLVFTGLMQAVMPWAMLVLAPGFADQPEKFALAVDLTRLTFPYLLLISLVSLFSGILNGLGRFSEAAAAPILLNLVLISSLLLFHDTAIMTAKALAIAVSLAGVVQLLLLLYGAHRMGFSLSLPRPKLTPAVKRLLTVMLPVALGAGMTQINLMIDVILASMLPEGSLSFLFYADRLNQLPLGVIGIAVGTVLLPHLSRTLAGGSAVEAIHHHNRAIEFALFLTLPAAFALAIVPQPLISALFQHGAFTADDSQATAWALAAFAAGLPAFVLIKVLVPGFYAREDMKTPVKIALLALVTNLVLNLLLMGPLRHVGLALATSIAAWLNAALLYLNLHRRGQFALDARLKSRLLRVIASCGFMAAVLFGLDHFFGAGRGASKAMQVGQAALLVVSGLGVYGVASLILGAFRLSEIKNWR</sequence>
<evidence type="ECO:0000256" key="4">
    <source>
        <dbReference type="ARBA" id="ARBA00022960"/>
    </source>
</evidence>
<feature type="transmembrane region" description="Helical" evidence="10">
    <location>
        <begin position="23"/>
        <end position="42"/>
    </location>
</feature>
<dbReference type="CDD" id="cd13123">
    <property type="entry name" value="MATE_MurJ_like"/>
    <property type="match status" value="1"/>
</dbReference>
<keyword evidence="3 10" id="KW-0812">Transmembrane</keyword>
<name>A0ABQ2L966_9PROT</name>
<dbReference type="PANTHER" id="PTHR47019:SF1">
    <property type="entry name" value="LIPID II FLIPPASE MURJ"/>
    <property type="match status" value="1"/>
</dbReference>
<feature type="transmembrane region" description="Helical" evidence="10">
    <location>
        <begin position="479"/>
        <end position="503"/>
    </location>
</feature>
<keyword evidence="10 11" id="KW-0813">Transport</keyword>
<feature type="transmembrane region" description="Helical" evidence="10">
    <location>
        <begin position="350"/>
        <end position="372"/>
    </location>
</feature>
<evidence type="ECO:0000256" key="9">
    <source>
        <dbReference type="ARBA" id="ARBA00061532"/>
    </source>
</evidence>
<dbReference type="NCBIfam" id="TIGR01695">
    <property type="entry name" value="murJ_mviN"/>
    <property type="match status" value="1"/>
</dbReference>
<feature type="transmembrane region" description="Helical" evidence="10">
    <location>
        <begin position="135"/>
        <end position="155"/>
    </location>
</feature>
<accession>A0ABQ2L966</accession>
<evidence type="ECO:0000256" key="3">
    <source>
        <dbReference type="ARBA" id="ARBA00022692"/>
    </source>
</evidence>
<keyword evidence="10" id="KW-0997">Cell inner membrane</keyword>
<evidence type="ECO:0000313" key="13">
    <source>
        <dbReference type="Proteomes" id="UP000602381"/>
    </source>
</evidence>
<evidence type="ECO:0000256" key="2">
    <source>
        <dbReference type="ARBA" id="ARBA00022475"/>
    </source>
</evidence>
<comment type="subcellular location">
    <subcellularLocation>
        <location evidence="10">Cell inner membrane</location>
        <topology evidence="10">Multi-pass membrane protein</topology>
    </subcellularLocation>
    <subcellularLocation>
        <location evidence="1">Cell membrane</location>
        <topology evidence="1">Multi-pass membrane protein</topology>
    </subcellularLocation>
</comment>
<dbReference type="PANTHER" id="PTHR47019">
    <property type="entry name" value="LIPID II FLIPPASE MURJ"/>
    <property type="match status" value="1"/>
</dbReference>
<feature type="transmembrane region" description="Helical" evidence="10">
    <location>
        <begin position="384"/>
        <end position="403"/>
    </location>
</feature>
<evidence type="ECO:0000256" key="10">
    <source>
        <dbReference type="HAMAP-Rule" id="MF_02078"/>
    </source>
</evidence>
<feature type="transmembrane region" description="Helical" evidence="10">
    <location>
        <begin position="89"/>
        <end position="115"/>
    </location>
</feature>
<keyword evidence="10 11" id="KW-0961">Cell wall biogenesis/degradation</keyword>
<comment type="caution">
    <text evidence="12">The sequence shown here is derived from an EMBL/GenBank/DDBJ whole genome shotgun (WGS) entry which is preliminary data.</text>
</comment>
<evidence type="ECO:0000256" key="8">
    <source>
        <dbReference type="ARBA" id="ARBA00060041"/>
    </source>
</evidence>
<dbReference type="Pfam" id="PF03023">
    <property type="entry name" value="MurJ"/>
    <property type="match status" value="1"/>
</dbReference>
<evidence type="ECO:0000256" key="11">
    <source>
        <dbReference type="PIRNR" id="PIRNR002869"/>
    </source>
</evidence>
<evidence type="ECO:0000313" key="12">
    <source>
        <dbReference type="EMBL" id="GGO07372.1"/>
    </source>
</evidence>
<evidence type="ECO:0000256" key="5">
    <source>
        <dbReference type="ARBA" id="ARBA00022984"/>
    </source>
</evidence>
<dbReference type="EMBL" id="BMOV01000002">
    <property type="protein sequence ID" value="GGO07372.1"/>
    <property type="molecule type" value="Genomic_DNA"/>
</dbReference>
<feature type="transmembrane region" description="Helical" evidence="10">
    <location>
        <begin position="314"/>
        <end position="338"/>
    </location>
</feature>
<comment type="function">
    <text evidence="8 10 11">Involved in peptidoglycan biosynthesis. Transports lipid-linked peptidoglycan precursors from the inner to the outer leaflet of the cytoplasmic membrane.</text>
</comment>
<organism evidence="12 13">
    <name type="scientific">Iodidimonas muriae</name>
    <dbReference type="NCBI Taxonomy" id="261467"/>
    <lineage>
        <taxon>Bacteria</taxon>
        <taxon>Pseudomonadati</taxon>
        <taxon>Pseudomonadota</taxon>
        <taxon>Alphaproteobacteria</taxon>
        <taxon>Iodidimonadales</taxon>
        <taxon>Iodidimonadaceae</taxon>
        <taxon>Iodidimonas</taxon>
    </lineage>
</organism>
<gene>
    <name evidence="10" type="primary">murJ</name>
    <name evidence="12" type="ORF">GCM10007972_06690</name>
</gene>
<keyword evidence="5 10" id="KW-0573">Peptidoglycan synthesis</keyword>
<feature type="transmembrane region" description="Helical" evidence="10">
    <location>
        <begin position="230"/>
        <end position="255"/>
    </location>
</feature>
<dbReference type="PRINTS" id="PR01806">
    <property type="entry name" value="VIRFACTRMVIN"/>
</dbReference>
<protein>
    <recommendedName>
        <fullName evidence="10">Probable lipid II flippase MurJ</fullName>
    </recommendedName>
</protein>
<proteinExistence type="inferred from homology"/>
<evidence type="ECO:0000256" key="1">
    <source>
        <dbReference type="ARBA" id="ARBA00004651"/>
    </source>
</evidence>
<evidence type="ECO:0000256" key="6">
    <source>
        <dbReference type="ARBA" id="ARBA00022989"/>
    </source>
</evidence>
<keyword evidence="13" id="KW-1185">Reference proteome</keyword>
<dbReference type="InterPro" id="IPR051050">
    <property type="entry name" value="Lipid_II_flippase_MurJ/MviN"/>
</dbReference>
<reference evidence="13" key="1">
    <citation type="journal article" date="2019" name="Int. J. Syst. Evol. Microbiol.">
        <title>The Global Catalogue of Microorganisms (GCM) 10K type strain sequencing project: providing services to taxonomists for standard genome sequencing and annotation.</title>
        <authorList>
            <consortium name="The Broad Institute Genomics Platform"/>
            <consortium name="The Broad Institute Genome Sequencing Center for Infectious Disease"/>
            <person name="Wu L."/>
            <person name="Ma J."/>
        </authorList>
    </citation>
    <scope>NUCLEOTIDE SEQUENCE [LARGE SCALE GENOMIC DNA]</scope>
    <source>
        <strain evidence="13">JCM 17843</strain>
    </source>
</reference>
<dbReference type="InterPro" id="IPR004268">
    <property type="entry name" value="MurJ"/>
</dbReference>
<keyword evidence="4 10" id="KW-0133">Cell shape</keyword>
<keyword evidence="7 10" id="KW-0472">Membrane</keyword>
<keyword evidence="2 10" id="KW-1003">Cell membrane</keyword>
<dbReference type="PIRSF" id="PIRSF002869">
    <property type="entry name" value="MviN"/>
    <property type="match status" value="1"/>
</dbReference>
<evidence type="ECO:0000256" key="7">
    <source>
        <dbReference type="ARBA" id="ARBA00023136"/>
    </source>
</evidence>
<feature type="transmembrane region" description="Helical" evidence="10">
    <location>
        <begin position="449"/>
        <end position="467"/>
    </location>
</feature>
<feature type="transmembrane region" description="Helical" evidence="10">
    <location>
        <begin position="185"/>
        <end position="209"/>
    </location>
</feature>
<dbReference type="HAMAP" id="MF_02078">
    <property type="entry name" value="MurJ_MviN"/>
    <property type="match status" value="1"/>
</dbReference>
<feature type="transmembrane region" description="Helical" evidence="10">
    <location>
        <begin position="275"/>
        <end position="293"/>
    </location>
</feature>
<comment type="similarity">
    <text evidence="9 10 11">Belongs to the MurJ/MviN family.</text>
</comment>